<dbReference type="Gene3D" id="1.20.1050.10">
    <property type="match status" value="1"/>
</dbReference>
<dbReference type="PANTHER" id="PTHR11571:SF150">
    <property type="entry name" value="GLUTATHIONE S-TRANSFERASE"/>
    <property type="match status" value="1"/>
</dbReference>
<dbReference type="FunFam" id="1.20.1050.10:FF:000030">
    <property type="entry name" value="Glutathione S-transferase S1"/>
    <property type="match status" value="1"/>
</dbReference>
<dbReference type="InterPro" id="IPR004045">
    <property type="entry name" value="Glutathione_S-Trfase_N"/>
</dbReference>
<dbReference type="SUPFAM" id="SSF52833">
    <property type="entry name" value="Thioredoxin-like"/>
    <property type="match status" value="1"/>
</dbReference>
<dbReference type="Pfam" id="PF14497">
    <property type="entry name" value="GST_C_3"/>
    <property type="match status" value="1"/>
</dbReference>
<sequence>MPDIKVFYFDARGRAEIIRLVLSLAGQDFDDVRFSREEWPKYKEVAPFGQAPFAVYKGKKYGQSGAIASFFADEFSLYGKTNLDHVRIDEVIGLSNDLLQLLMKVHFEQDETKKAELDTKLIEEDLPKYFGYFQRLLQENSPNGVFVGRELTLADLYVYDQMFQLNKIRNYDAAEQFADLKALKDRVESNPRLKTYLANRKDTAM</sequence>
<dbReference type="InterPro" id="IPR004046">
    <property type="entry name" value="GST_C"/>
</dbReference>
<dbReference type="PROSITE" id="PS50404">
    <property type="entry name" value="GST_NTER"/>
    <property type="match status" value="1"/>
</dbReference>
<proteinExistence type="predicted"/>
<feature type="domain" description="GST N-terminal" evidence="1">
    <location>
        <begin position="2"/>
        <end position="79"/>
    </location>
</feature>
<dbReference type="SFLD" id="SFLDG00363">
    <property type="entry name" value="AMPS_(cytGST):_Alpha-__Mu-__Pi"/>
    <property type="match status" value="1"/>
</dbReference>
<gene>
    <name evidence="3" type="ORF">V1264_006290</name>
</gene>
<reference evidence="3 4" key="1">
    <citation type="submission" date="2024-02" db="EMBL/GenBank/DDBJ databases">
        <title>Chromosome-scale genome assembly of the rough periwinkle Littorina saxatilis.</title>
        <authorList>
            <person name="De Jode A."/>
            <person name="Faria R."/>
            <person name="Formenti G."/>
            <person name="Sims Y."/>
            <person name="Smith T.P."/>
            <person name="Tracey A."/>
            <person name="Wood J.M.D."/>
            <person name="Zagrodzka Z.B."/>
            <person name="Johannesson K."/>
            <person name="Butlin R.K."/>
            <person name="Leder E.H."/>
        </authorList>
    </citation>
    <scope>NUCLEOTIDE SEQUENCE [LARGE SCALE GENOMIC DNA]</scope>
    <source>
        <strain evidence="3">Snail1</strain>
        <tissue evidence="3">Muscle</tissue>
    </source>
</reference>
<dbReference type="SFLD" id="SFLDG01205">
    <property type="entry name" value="AMPS.1"/>
    <property type="match status" value="1"/>
</dbReference>
<dbReference type="SUPFAM" id="SSF47616">
    <property type="entry name" value="GST C-terminal domain-like"/>
    <property type="match status" value="1"/>
</dbReference>
<feature type="domain" description="GST C-terminal" evidence="2">
    <location>
        <begin position="81"/>
        <end position="205"/>
    </location>
</feature>
<dbReference type="GO" id="GO:0006749">
    <property type="term" value="P:glutathione metabolic process"/>
    <property type="evidence" value="ECO:0007669"/>
    <property type="project" value="TreeGrafter"/>
</dbReference>
<dbReference type="GO" id="GO:0004364">
    <property type="term" value="F:glutathione transferase activity"/>
    <property type="evidence" value="ECO:0007669"/>
    <property type="project" value="TreeGrafter"/>
</dbReference>
<dbReference type="Proteomes" id="UP001374579">
    <property type="component" value="Unassembled WGS sequence"/>
</dbReference>
<organism evidence="3 4">
    <name type="scientific">Littorina saxatilis</name>
    <dbReference type="NCBI Taxonomy" id="31220"/>
    <lineage>
        <taxon>Eukaryota</taxon>
        <taxon>Metazoa</taxon>
        <taxon>Spiralia</taxon>
        <taxon>Lophotrochozoa</taxon>
        <taxon>Mollusca</taxon>
        <taxon>Gastropoda</taxon>
        <taxon>Caenogastropoda</taxon>
        <taxon>Littorinimorpha</taxon>
        <taxon>Littorinoidea</taxon>
        <taxon>Littorinidae</taxon>
        <taxon>Littorina</taxon>
    </lineage>
</organism>
<dbReference type="EMBL" id="JBAMIC010000018">
    <property type="protein sequence ID" value="KAK7094787.1"/>
    <property type="molecule type" value="Genomic_DNA"/>
</dbReference>
<name>A0AAN9G4Q8_9CAEN</name>
<comment type="caution">
    <text evidence="3">The sequence shown here is derived from an EMBL/GenBank/DDBJ whole genome shotgun (WGS) entry which is preliminary data.</text>
</comment>
<dbReference type="SFLD" id="SFLDS00019">
    <property type="entry name" value="Glutathione_Transferase_(cytos"/>
    <property type="match status" value="1"/>
</dbReference>
<dbReference type="PROSITE" id="PS50405">
    <property type="entry name" value="GST_CTER"/>
    <property type="match status" value="1"/>
</dbReference>
<dbReference type="InterPro" id="IPR010987">
    <property type="entry name" value="Glutathione-S-Trfase_C-like"/>
</dbReference>
<dbReference type="CDD" id="cd03192">
    <property type="entry name" value="GST_C_Sigma_like"/>
    <property type="match status" value="1"/>
</dbReference>
<accession>A0AAN9G4Q8</accession>
<evidence type="ECO:0000259" key="1">
    <source>
        <dbReference type="PROSITE" id="PS50404"/>
    </source>
</evidence>
<dbReference type="InterPro" id="IPR036282">
    <property type="entry name" value="Glutathione-S-Trfase_C_sf"/>
</dbReference>
<keyword evidence="4" id="KW-1185">Reference proteome</keyword>
<protein>
    <submittedName>
        <fullName evidence="3">Uncharacterized protein</fullName>
    </submittedName>
</protein>
<evidence type="ECO:0000313" key="3">
    <source>
        <dbReference type="EMBL" id="KAK7094787.1"/>
    </source>
</evidence>
<dbReference type="InterPro" id="IPR040079">
    <property type="entry name" value="Glutathione_S-Trfase"/>
</dbReference>
<evidence type="ECO:0000313" key="4">
    <source>
        <dbReference type="Proteomes" id="UP001374579"/>
    </source>
</evidence>
<dbReference type="InterPro" id="IPR050213">
    <property type="entry name" value="GST_superfamily"/>
</dbReference>
<dbReference type="PANTHER" id="PTHR11571">
    <property type="entry name" value="GLUTATHIONE S-TRANSFERASE"/>
    <property type="match status" value="1"/>
</dbReference>
<dbReference type="AlphaFoldDB" id="A0AAN9G4Q8"/>
<dbReference type="CDD" id="cd03039">
    <property type="entry name" value="GST_N_Sigma_like"/>
    <property type="match status" value="1"/>
</dbReference>
<dbReference type="Pfam" id="PF02798">
    <property type="entry name" value="GST_N"/>
    <property type="match status" value="1"/>
</dbReference>
<dbReference type="InterPro" id="IPR036249">
    <property type="entry name" value="Thioredoxin-like_sf"/>
</dbReference>
<evidence type="ECO:0000259" key="2">
    <source>
        <dbReference type="PROSITE" id="PS50405"/>
    </source>
</evidence>
<dbReference type="Gene3D" id="3.40.30.10">
    <property type="entry name" value="Glutaredoxin"/>
    <property type="match status" value="1"/>
</dbReference>